<protein>
    <submittedName>
        <fullName evidence="1">Uncharacterized protein</fullName>
    </submittedName>
</protein>
<dbReference type="EMBL" id="BNJK01000002">
    <property type="protein sequence ID" value="GHO98660.1"/>
    <property type="molecule type" value="Genomic_DNA"/>
</dbReference>
<keyword evidence="2" id="KW-1185">Reference proteome</keyword>
<dbReference type="RefSeq" id="WP_220209366.1">
    <property type="nucleotide sequence ID" value="NZ_BNJK01000002.1"/>
</dbReference>
<name>A0A8J3IUB2_9CHLR</name>
<accession>A0A8J3IUB2</accession>
<dbReference type="Proteomes" id="UP000597444">
    <property type="component" value="Unassembled WGS sequence"/>
</dbReference>
<sequence length="195" mass="22047">MSRERELRSPLRYAASLAVAWSTGAVPHHCYANVRNALDEMPFLHDAFLVEGFLLWEQETRCVVIEHAWCQQQQGSVIDPSIVLLASIRQARCWYRPGIIHEPSAWRALAAADLPTVHLRDREEEGASLPVSYQEAYQTALSLAHRFAEARVPPKEVVIEPSLALASLHPPFRLHTHVVSSSDWLTGTHHHTREP</sequence>
<gene>
    <name evidence="1" type="ORF">KSF_087080</name>
</gene>
<reference evidence="1" key="1">
    <citation type="submission" date="2020-10" db="EMBL/GenBank/DDBJ databases">
        <title>Taxonomic study of unclassified bacteria belonging to the class Ktedonobacteria.</title>
        <authorList>
            <person name="Yabe S."/>
            <person name="Wang C.M."/>
            <person name="Zheng Y."/>
            <person name="Sakai Y."/>
            <person name="Cavaletti L."/>
            <person name="Monciardini P."/>
            <person name="Donadio S."/>
        </authorList>
    </citation>
    <scope>NUCLEOTIDE SEQUENCE</scope>
    <source>
        <strain evidence="1">ID150040</strain>
    </source>
</reference>
<evidence type="ECO:0000313" key="1">
    <source>
        <dbReference type="EMBL" id="GHO98660.1"/>
    </source>
</evidence>
<proteinExistence type="predicted"/>
<comment type="caution">
    <text evidence="1">The sequence shown here is derived from an EMBL/GenBank/DDBJ whole genome shotgun (WGS) entry which is preliminary data.</text>
</comment>
<evidence type="ECO:0000313" key="2">
    <source>
        <dbReference type="Proteomes" id="UP000597444"/>
    </source>
</evidence>
<dbReference type="AlphaFoldDB" id="A0A8J3IUB2"/>
<organism evidence="1 2">
    <name type="scientific">Reticulibacter mediterranei</name>
    <dbReference type="NCBI Taxonomy" id="2778369"/>
    <lineage>
        <taxon>Bacteria</taxon>
        <taxon>Bacillati</taxon>
        <taxon>Chloroflexota</taxon>
        <taxon>Ktedonobacteria</taxon>
        <taxon>Ktedonobacterales</taxon>
        <taxon>Reticulibacteraceae</taxon>
        <taxon>Reticulibacter</taxon>
    </lineage>
</organism>